<sequence length="179" mass="20513">MTMAEAYHVTWRDSIEWLQIILVFTIVNWLHALIGTIIPFIILWHYGLAPYMSTALAGYAVFNTVFLLRNWPLLRKSMKIDIANIDFKKQFLTTSITSGLIATAYALIGVLSGIVWVPMLLAVWDHYLVEKRLWYLTITGWILAIKITLFDKPKIDKQQSLFNLGAISLLIALGLFKKL</sequence>
<proteinExistence type="predicted"/>
<keyword evidence="1" id="KW-1133">Transmembrane helix</keyword>
<accession>A0A5C0SMB5</accession>
<organism evidence="2 3">
    <name type="scientific">Thermococcus aciditolerans</name>
    <dbReference type="NCBI Taxonomy" id="2598455"/>
    <lineage>
        <taxon>Archaea</taxon>
        <taxon>Methanobacteriati</taxon>
        <taxon>Methanobacteriota</taxon>
        <taxon>Thermococci</taxon>
        <taxon>Thermococcales</taxon>
        <taxon>Thermococcaceae</taxon>
        <taxon>Thermococcus</taxon>
    </lineage>
</organism>
<dbReference type="GeneID" id="41609200"/>
<dbReference type="AlphaFoldDB" id="A0A5C0SMB5"/>
<keyword evidence="1" id="KW-0472">Membrane</keyword>
<name>A0A5C0SMB5_9EURY</name>
<keyword evidence="1" id="KW-0812">Transmembrane</keyword>
<evidence type="ECO:0000313" key="2">
    <source>
        <dbReference type="EMBL" id="QEK14574.1"/>
    </source>
</evidence>
<dbReference type="EMBL" id="CP041932">
    <property type="protein sequence ID" value="QEK14574.1"/>
    <property type="molecule type" value="Genomic_DNA"/>
</dbReference>
<dbReference type="KEGG" id="them:FPV09_05055"/>
<dbReference type="Proteomes" id="UP000322631">
    <property type="component" value="Chromosome"/>
</dbReference>
<feature type="transmembrane region" description="Helical" evidence="1">
    <location>
        <begin position="91"/>
        <end position="121"/>
    </location>
</feature>
<feature type="transmembrane region" description="Helical" evidence="1">
    <location>
        <begin position="20"/>
        <end position="42"/>
    </location>
</feature>
<keyword evidence="3" id="KW-1185">Reference proteome</keyword>
<evidence type="ECO:0000313" key="3">
    <source>
        <dbReference type="Proteomes" id="UP000322631"/>
    </source>
</evidence>
<dbReference type="RefSeq" id="WP_148882606.1">
    <property type="nucleotide sequence ID" value="NZ_CP041932.1"/>
</dbReference>
<gene>
    <name evidence="2" type="ORF">FPV09_05055</name>
</gene>
<evidence type="ECO:0000256" key="1">
    <source>
        <dbReference type="SAM" id="Phobius"/>
    </source>
</evidence>
<reference evidence="2 3" key="1">
    <citation type="submission" date="2019-07" db="EMBL/GenBank/DDBJ databases">
        <title>Complete genome of Thermococcus acidophilus.</title>
        <authorList>
            <person name="Li X."/>
        </authorList>
    </citation>
    <scope>NUCLEOTIDE SEQUENCE [LARGE SCALE GENOMIC DNA]</scope>
    <source>
        <strain evidence="2 3">SY113</strain>
    </source>
</reference>
<feature type="transmembrane region" description="Helical" evidence="1">
    <location>
        <begin position="48"/>
        <end position="71"/>
    </location>
</feature>
<feature type="transmembrane region" description="Helical" evidence="1">
    <location>
        <begin position="133"/>
        <end position="149"/>
    </location>
</feature>
<protein>
    <submittedName>
        <fullName evidence="2">Uncharacterized protein</fullName>
    </submittedName>
</protein>
<feature type="transmembrane region" description="Helical" evidence="1">
    <location>
        <begin position="161"/>
        <end position="176"/>
    </location>
</feature>